<feature type="region of interest" description="Disordered" evidence="1">
    <location>
        <begin position="104"/>
        <end position="140"/>
    </location>
</feature>
<dbReference type="GO" id="GO:0003677">
    <property type="term" value="F:DNA binding"/>
    <property type="evidence" value="ECO:0007669"/>
    <property type="project" value="InterPro"/>
</dbReference>
<gene>
    <name evidence="3" type="ORF">METZ01_LOCUS45665</name>
</gene>
<dbReference type="InterPro" id="IPR009061">
    <property type="entry name" value="DNA-bd_dom_put_sf"/>
</dbReference>
<evidence type="ECO:0000256" key="1">
    <source>
        <dbReference type="SAM" id="MobiDB-lite"/>
    </source>
</evidence>
<evidence type="ECO:0000259" key="2">
    <source>
        <dbReference type="PROSITE" id="PS50937"/>
    </source>
</evidence>
<reference evidence="3" key="1">
    <citation type="submission" date="2018-05" db="EMBL/GenBank/DDBJ databases">
        <authorList>
            <person name="Lanie J.A."/>
            <person name="Ng W.-L."/>
            <person name="Kazmierczak K.M."/>
            <person name="Andrzejewski T.M."/>
            <person name="Davidsen T.M."/>
            <person name="Wayne K.J."/>
            <person name="Tettelin H."/>
            <person name="Glass J.I."/>
            <person name="Rusch D."/>
            <person name="Podicherti R."/>
            <person name="Tsui H.-C.T."/>
            <person name="Winkler M.E."/>
        </authorList>
    </citation>
    <scope>NUCLEOTIDE SEQUENCE</scope>
</reference>
<feature type="non-terminal residue" evidence="3">
    <location>
        <position position="1"/>
    </location>
</feature>
<dbReference type="SUPFAM" id="SSF46955">
    <property type="entry name" value="Putative DNA-binding domain"/>
    <property type="match status" value="1"/>
</dbReference>
<dbReference type="Gene3D" id="1.10.1660.10">
    <property type="match status" value="1"/>
</dbReference>
<dbReference type="Pfam" id="PF13411">
    <property type="entry name" value="MerR_1"/>
    <property type="match status" value="1"/>
</dbReference>
<dbReference type="PROSITE" id="PS50937">
    <property type="entry name" value="HTH_MERR_2"/>
    <property type="match status" value="1"/>
</dbReference>
<dbReference type="EMBL" id="UINC01002091">
    <property type="protein sequence ID" value="SUZ92811.1"/>
    <property type="molecule type" value="Genomic_DNA"/>
</dbReference>
<feature type="compositionally biased region" description="Basic residues" evidence="1">
    <location>
        <begin position="115"/>
        <end position="140"/>
    </location>
</feature>
<protein>
    <recommendedName>
        <fullName evidence="2">HTH merR-type domain-containing protein</fullName>
    </recommendedName>
</protein>
<accession>A0A381RNN2</accession>
<dbReference type="AlphaFoldDB" id="A0A381RNN2"/>
<dbReference type="InterPro" id="IPR000551">
    <property type="entry name" value="MerR-type_HTH_dom"/>
</dbReference>
<evidence type="ECO:0000313" key="3">
    <source>
        <dbReference type="EMBL" id="SUZ92811.1"/>
    </source>
</evidence>
<organism evidence="3">
    <name type="scientific">marine metagenome</name>
    <dbReference type="NCBI Taxonomy" id="408172"/>
    <lineage>
        <taxon>unclassified sequences</taxon>
        <taxon>metagenomes</taxon>
        <taxon>ecological metagenomes</taxon>
    </lineage>
</organism>
<dbReference type="GO" id="GO:0006355">
    <property type="term" value="P:regulation of DNA-templated transcription"/>
    <property type="evidence" value="ECO:0007669"/>
    <property type="project" value="InterPro"/>
</dbReference>
<name>A0A381RNN2_9ZZZZ</name>
<proteinExistence type="predicted"/>
<feature type="domain" description="HTH merR-type" evidence="2">
    <location>
        <begin position="1"/>
        <end position="64"/>
    </location>
</feature>
<sequence>VCQIAEIKPYVLRSWEQEFSDLGKAKGSGPRVYRRSDVERVLRIKQLTFHEGLTLAGARRRLEEEQGLLNEGEENGAVSVKAASALHKKLTEIETGLRGILEMLDKDVSSPGRSKPTKRSRQKTTSHRKTKAVKRKRTRR</sequence>